<dbReference type="EMBL" id="UOGK01000296">
    <property type="protein sequence ID" value="VAX39851.1"/>
    <property type="molecule type" value="Genomic_DNA"/>
</dbReference>
<dbReference type="InterPro" id="IPR050553">
    <property type="entry name" value="Thioredoxin_ResA/DsbE_sf"/>
</dbReference>
<accession>A0A3B1DLP3</accession>
<feature type="domain" description="Redoxin" evidence="2">
    <location>
        <begin position="64"/>
        <end position="174"/>
    </location>
</feature>
<name>A0A3B1DLP3_9ZZZZ</name>
<reference evidence="3" key="1">
    <citation type="submission" date="2018-06" db="EMBL/GenBank/DDBJ databases">
        <authorList>
            <person name="Zhirakovskaya E."/>
        </authorList>
    </citation>
    <scope>NUCLEOTIDE SEQUENCE</scope>
</reference>
<protein>
    <recommendedName>
        <fullName evidence="2">Redoxin domain-containing protein</fullName>
    </recommendedName>
</protein>
<organism evidence="3">
    <name type="scientific">hydrothermal vent metagenome</name>
    <dbReference type="NCBI Taxonomy" id="652676"/>
    <lineage>
        <taxon>unclassified sequences</taxon>
        <taxon>metagenomes</taxon>
        <taxon>ecological metagenomes</taxon>
    </lineage>
</organism>
<dbReference type="PANTHER" id="PTHR42852:SF13">
    <property type="entry name" value="PROTEIN DIPZ"/>
    <property type="match status" value="1"/>
</dbReference>
<dbReference type="AlphaFoldDB" id="A0A3B1DLP3"/>
<evidence type="ECO:0000313" key="3">
    <source>
        <dbReference type="EMBL" id="VAX39851.1"/>
    </source>
</evidence>
<dbReference type="SUPFAM" id="SSF52833">
    <property type="entry name" value="Thioredoxin-like"/>
    <property type="match status" value="1"/>
</dbReference>
<dbReference type="PANTHER" id="PTHR42852">
    <property type="entry name" value="THIOL:DISULFIDE INTERCHANGE PROTEIN DSBE"/>
    <property type="match status" value="1"/>
</dbReference>
<dbReference type="GO" id="GO:0016491">
    <property type="term" value="F:oxidoreductase activity"/>
    <property type="evidence" value="ECO:0007669"/>
    <property type="project" value="InterPro"/>
</dbReference>
<feature type="region of interest" description="Disordered" evidence="1">
    <location>
        <begin position="361"/>
        <end position="380"/>
    </location>
</feature>
<feature type="compositionally biased region" description="Basic and acidic residues" evidence="1">
    <location>
        <begin position="244"/>
        <end position="256"/>
    </location>
</feature>
<dbReference type="Gene3D" id="3.40.30.10">
    <property type="entry name" value="Glutaredoxin"/>
    <property type="match status" value="1"/>
</dbReference>
<gene>
    <name evidence="3" type="ORF">MNBD_PLANCTO03-659</name>
</gene>
<dbReference type="InterPro" id="IPR013740">
    <property type="entry name" value="Redoxin"/>
</dbReference>
<evidence type="ECO:0000256" key="1">
    <source>
        <dbReference type="SAM" id="MobiDB-lite"/>
    </source>
</evidence>
<proteinExistence type="predicted"/>
<sequence>MQYWNLRISRRVILAAMLMAGGQAVAQQDADILRESVGARAAELAAMELKPFDQTLWSSLSSWTNGQPLDAAATQGNVVLIATWASWNPAATRAISTMQNLHAKYATNGLIVVGVHHAQGWDKAEQAMDRRKADFLIALDAEGKFREAIKSDQDPDFYVIDRAGQLRFADIRTESVQAAVKLLLAEDVASAGSLVSRLEAAAAAREVEFRKPTHIQGRVNLASMPEVAFLPPSEVEYSSANWPEVKKDDDNRRRNENTGPRPFPVPGNGWVEATPPKTDGRVMVYYTWELDDPRGAEIVRQMNTLQRKLGRDAVIVGVLTGVRSKDNNNRRNNENMSAESLIPRLANFRRTHGVEHAMIVDPGGSNTSFKDSGRSRGSGDDYVAVVVSSDSITRWEGTVRDPAFRAALDRVIDADPGVRTRRAAEDAYIRAKGG</sequence>
<dbReference type="CDD" id="cd02966">
    <property type="entry name" value="TlpA_like_family"/>
    <property type="match status" value="1"/>
</dbReference>
<feature type="region of interest" description="Disordered" evidence="1">
    <location>
        <begin position="240"/>
        <end position="274"/>
    </location>
</feature>
<dbReference type="InterPro" id="IPR036249">
    <property type="entry name" value="Thioredoxin-like_sf"/>
</dbReference>
<dbReference type="Pfam" id="PF08534">
    <property type="entry name" value="Redoxin"/>
    <property type="match status" value="1"/>
</dbReference>
<evidence type="ECO:0000259" key="2">
    <source>
        <dbReference type="Pfam" id="PF08534"/>
    </source>
</evidence>